<feature type="binding site" evidence="4">
    <location>
        <position position="178"/>
    </location>
    <ligand>
        <name>S-adenosyl-L-methionine</name>
        <dbReference type="ChEBI" id="CHEBI:59789"/>
    </ligand>
</feature>
<dbReference type="Pfam" id="PF05175">
    <property type="entry name" value="MTS"/>
    <property type="match status" value="1"/>
</dbReference>
<name>A0A2P7MSQ5_9CYAN</name>
<dbReference type="InterPro" id="IPR004556">
    <property type="entry name" value="HemK-like"/>
</dbReference>
<dbReference type="GO" id="GO:0032259">
    <property type="term" value="P:methylation"/>
    <property type="evidence" value="ECO:0007669"/>
    <property type="project" value="UniProtKB-KW"/>
</dbReference>
<sequence length="298" mass="31806">MVNGQLDGAQLLAWRRQQLALGGSPGDFDWLLDLAGGLPWRAQQQLRLHAELPVQLACDLNQLEAMWRCHLDTAEPLQYLVGRCPWRDLEISVAPGVLIPRQETELLVELALELAPSGPGCWADLGTGSGCMALALALAWPSSRGWAVDCSPGALSQAALNLAAGGVADRVQLLEGSWWQPLSPWLGQFELVVSNPPYIPTAVWAGLEPGVRDHEPVIALDGGVDGLDALRLIVAGGAAALAPGGLLLMEHHFDQSQAVIDLLSAAGYAEVRSHGDLEGVERFASARWPGSGRDCHDH</sequence>
<dbReference type="Proteomes" id="UP000243002">
    <property type="component" value="Unassembled WGS sequence"/>
</dbReference>
<keyword evidence="3 4" id="KW-0949">S-adenosyl-L-methionine</keyword>
<dbReference type="PROSITE" id="PS00092">
    <property type="entry name" value="N6_MTASE"/>
    <property type="match status" value="1"/>
</dbReference>
<comment type="similarity">
    <text evidence="4">Belongs to the protein N5-glutamine methyltransferase family. PrmC subfamily.</text>
</comment>
<dbReference type="NCBIfam" id="TIGR00536">
    <property type="entry name" value="hemK_fam"/>
    <property type="match status" value="1"/>
</dbReference>
<feature type="binding site" evidence="4">
    <location>
        <begin position="126"/>
        <end position="130"/>
    </location>
    <ligand>
        <name>S-adenosyl-L-methionine</name>
        <dbReference type="ChEBI" id="CHEBI:59789"/>
    </ligand>
</feature>
<dbReference type="OrthoDB" id="9800643at2"/>
<dbReference type="SUPFAM" id="SSF53335">
    <property type="entry name" value="S-adenosyl-L-methionine-dependent methyltransferases"/>
    <property type="match status" value="1"/>
</dbReference>
<feature type="binding site" evidence="4">
    <location>
        <position position="195"/>
    </location>
    <ligand>
        <name>S-adenosyl-L-methionine</name>
        <dbReference type="ChEBI" id="CHEBI:59789"/>
    </ligand>
</feature>
<proteinExistence type="inferred from homology"/>
<dbReference type="InterPro" id="IPR019874">
    <property type="entry name" value="RF_methyltr_PrmC"/>
</dbReference>
<feature type="binding site" evidence="4">
    <location>
        <position position="149"/>
    </location>
    <ligand>
        <name>S-adenosyl-L-methionine</name>
        <dbReference type="ChEBI" id="CHEBI:59789"/>
    </ligand>
</feature>
<protein>
    <recommendedName>
        <fullName evidence="4">Release factor glutamine methyltransferase</fullName>
        <shortName evidence="4">RF MTase</shortName>
        <ecNumber evidence="4">2.1.1.297</ecNumber>
    </recommendedName>
    <alternativeName>
        <fullName evidence="4">N5-glutamine methyltransferase PrmC</fullName>
    </alternativeName>
    <alternativeName>
        <fullName evidence="4">Protein-(glutamine-N5) MTase PrmC</fullName>
    </alternativeName>
    <alternativeName>
        <fullName evidence="4">Protein-glutamine N-methyltransferase PrmC</fullName>
    </alternativeName>
</protein>
<dbReference type="InterPro" id="IPR029063">
    <property type="entry name" value="SAM-dependent_MTases_sf"/>
</dbReference>
<comment type="caution">
    <text evidence="6">The sequence shown here is derived from an EMBL/GenBank/DDBJ whole genome shotgun (WGS) entry which is preliminary data.</text>
</comment>
<feature type="domain" description="Methyltransferase small" evidence="5">
    <location>
        <begin position="118"/>
        <end position="198"/>
    </location>
</feature>
<reference evidence="6 7" key="1">
    <citation type="journal article" date="2018" name="Environ. Microbiol.">
        <title>Ecological and genomic features of two widespread freshwater picocyanobacteria.</title>
        <authorList>
            <person name="Cabello-Yeves P.J."/>
            <person name="Picazo A."/>
            <person name="Camacho A."/>
            <person name="Callieri C."/>
            <person name="Rosselli R."/>
            <person name="Roda-Garcia J.J."/>
            <person name="Coutinho F.H."/>
            <person name="Rodriguez-Valera F."/>
        </authorList>
    </citation>
    <scope>NUCLEOTIDE SEQUENCE [LARGE SCALE GENOMIC DNA]</scope>
    <source>
        <strain evidence="6 7">Tous</strain>
    </source>
</reference>
<dbReference type="HAMAP" id="MF_02126">
    <property type="entry name" value="RF_methyltr_PrmC"/>
    <property type="match status" value="1"/>
</dbReference>
<dbReference type="GO" id="GO:0102559">
    <property type="term" value="F:peptide chain release factor N(5)-glutamine methyltransferase activity"/>
    <property type="evidence" value="ECO:0007669"/>
    <property type="project" value="UniProtKB-EC"/>
</dbReference>
<dbReference type="CDD" id="cd02440">
    <property type="entry name" value="AdoMet_MTases"/>
    <property type="match status" value="1"/>
</dbReference>
<dbReference type="PANTHER" id="PTHR47441">
    <property type="match status" value="1"/>
</dbReference>
<dbReference type="PANTHER" id="PTHR47441:SF3">
    <property type="entry name" value="RELEASE FACTOR GLUTAMINE METHYLTRANSFERASE"/>
    <property type="match status" value="1"/>
</dbReference>
<dbReference type="InterPro" id="IPR007848">
    <property type="entry name" value="Small_mtfrase_dom"/>
</dbReference>
<evidence type="ECO:0000256" key="3">
    <source>
        <dbReference type="ARBA" id="ARBA00022691"/>
    </source>
</evidence>
<comment type="catalytic activity">
    <reaction evidence="4">
        <text>L-glutaminyl-[peptide chain release factor] + S-adenosyl-L-methionine = N(5)-methyl-L-glutaminyl-[peptide chain release factor] + S-adenosyl-L-homocysteine + H(+)</text>
        <dbReference type="Rhea" id="RHEA:42896"/>
        <dbReference type="Rhea" id="RHEA-COMP:10271"/>
        <dbReference type="Rhea" id="RHEA-COMP:10272"/>
        <dbReference type="ChEBI" id="CHEBI:15378"/>
        <dbReference type="ChEBI" id="CHEBI:30011"/>
        <dbReference type="ChEBI" id="CHEBI:57856"/>
        <dbReference type="ChEBI" id="CHEBI:59789"/>
        <dbReference type="ChEBI" id="CHEBI:61891"/>
        <dbReference type="EC" id="2.1.1.297"/>
    </reaction>
</comment>
<evidence type="ECO:0000256" key="4">
    <source>
        <dbReference type="HAMAP-Rule" id="MF_02126"/>
    </source>
</evidence>
<dbReference type="EMBL" id="PXXO01000014">
    <property type="protein sequence ID" value="PSJ04216.1"/>
    <property type="molecule type" value="Genomic_DNA"/>
</dbReference>
<dbReference type="AlphaFoldDB" id="A0A2P7MSQ5"/>
<accession>A0A2P7MSQ5</accession>
<keyword evidence="2 4" id="KW-0808">Transferase</keyword>
<evidence type="ECO:0000313" key="7">
    <source>
        <dbReference type="Proteomes" id="UP000243002"/>
    </source>
</evidence>
<feature type="binding site" evidence="4">
    <location>
        <begin position="195"/>
        <end position="198"/>
    </location>
    <ligand>
        <name>substrate</name>
    </ligand>
</feature>
<dbReference type="EC" id="2.1.1.297" evidence="4"/>
<evidence type="ECO:0000259" key="5">
    <source>
        <dbReference type="Pfam" id="PF05175"/>
    </source>
</evidence>
<organism evidence="6 7">
    <name type="scientific">Cyanobium usitatum str. Tous</name>
    <dbReference type="NCBI Taxonomy" id="2116684"/>
    <lineage>
        <taxon>Bacteria</taxon>
        <taxon>Bacillati</taxon>
        <taxon>Cyanobacteriota</taxon>
        <taxon>Cyanophyceae</taxon>
        <taxon>Synechococcales</taxon>
        <taxon>Prochlorococcaceae</taxon>
        <taxon>Cyanobium</taxon>
    </lineage>
</organism>
<gene>
    <name evidence="4 6" type="primary">prmC</name>
    <name evidence="6" type="ORF">C7K55_11180</name>
</gene>
<keyword evidence="7" id="KW-1185">Reference proteome</keyword>
<evidence type="ECO:0000256" key="1">
    <source>
        <dbReference type="ARBA" id="ARBA00022603"/>
    </source>
</evidence>
<dbReference type="InterPro" id="IPR002052">
    <property type="entry name" value="DNA_methylase_N6_adenine_CS"/>
</dbReference>
<dbReference type="Gene3D" id="3.40.50.150">
    <property type="entry name" value="Vaccinia Virus protein VP39"/>
    <property type="match status" value="1"/>
</dbReference>
<dbReference type="GO" id="GO:0003676">
    <property type="term" value="F:nucleic acid binding"/>
    <property type="evidence" value="ECO:0007669"/>
    <property type="project" value="InterPro"/>
</dbReference>
<comment type="function">
    <text evidence="4">Methylates the class 1 translation termination release factors RF1/PrfA and RF2/PrfB on the glutamine residue of the universally conserved GGQ motif.</text>
</comment>
<keyword evidence="1 4" id="KW-0489">Methyltransferase</keyword>
<evidence type="ECO:0000256" key="2">
    <source>
        <dbReference type="ARBA" id="ARBA00022679"/>
    </source>
</evidence>
<dbReference type="InterPro" id="IPR052663">
    <property type="entry name" value="RF_glutamine_MTase_cyano"/>
</dbReference>
<dbReference type="NCBIfam" id="TIGR03534">
    <property type="entry name" value="RF_mod_PrmC"/>
    <property type="match status" value="1"/>
</dbReference>
<dbReference type="RefSeq" id="WP_106632815.1">
    <property type="nucleotide sequence ID" value="NZ_PXXO01000014.1"/>
</dbReference>
<evidence type="ECO:0000313" key="6">
    <source>
        <dbReference type="EMBL" id="PSJ04216.1"/>
    </source>
</evidence>